<dbReference type="PROSITE" id="PS51257">
    <property type="entry name" value="PROKAR_LIPOPROTEIN"/>
    <property type="match status" value="1"/>
</dbReference>
<name>A0ABY1LJB1_9MICO</name>
<reference evidence="2 3" key="1">
    <citation type="submission" date="2017-02" db="EMBL/GenBank/DDBJ databases">
        <authorList>
            <person name="Varghese N."/>
            <person name="Submissions S."/>
        </authorList>
    </citation>
    <scope>NUCLEOTIDE SEQUENCE [LARGE SCALE GENOMIC DNA]</scope>
    <source>
        <strain evidence="2 3">VKM Ac-1787</strain>
    </source>
</reference>
<sequence>MTARAHGRPRIRRLASVVPVVVFVVALAGCTPNPAPAEQPYPEVSWPDGEPSGPYEADAAVKATRDALIAMAVAANRNDFRLPELVDTVGYEVRTELWSAAEQRLQDGEATELSPGPLPFEVTSVTADGDGSRVRGCALDDWASADGTRPSSTPGTGSMSGREFRLTTVDGEMKVDAVIVATQDDCSSAAPAQGFFSPAPVPSTITDPEDVQKPLTDEQSKASPSAG</sequence>
<evidence type="ECO:0000313" key="2">
    <source>
        <dbReference type="EMBL" id="SKC48571.1"/>
    </source>
</evidence>
<protein>
    <recommendedName>
        <fullName evidence="4">Lipoprotein</fullName>
    </recommendedName>
</protein>
<accession>A0ABY1LJB1</accession>
<evidence type="ECO:0008006" key="4">
    <source>
        <dbReference type="Google" id="ProtNLM"/>
    </source>
</evidence>
<proteinExistence type="predicted"/>
<dbReference type="RefSeq" id="WP_079705246.1">
    <property type="nucleotide sequence ID" value="NZ_FUZO01000001.1"/>
</dbReference>
<feature type="region of interest" description="Disordered" evidence="1">
    <location>
        <begin position="188"/>
        <end position="227"/>
    </location>
</feature>
<evidence type="ECO:0000313" key="3">
    <source>
        <dbReference type="Proteomes" id="UP000190827"/>
    </source>
</evidence>
<organism evidence="2 3">
    <name type="scientific">Plantibacter cousiniae</name>
    <name type="common">nom. nud.</name>
    <dbReference type="NCBI Taxonomy" id="199709"/>
    <lineage>
        <taxon>Bacteria</taxon>
        <taxon>Bacillati</taxon>
        <taxon>Actinomycetota</taxon>
        <taxon>Actinomycetes</taxon>
        <taxon>Micrococcales</taxon>
        <taxon>Microbacteriaceae</taxon>
        <taxon>Plantibacter</taxon>
    </lineage>
</organism>
<feature type="region of interest" description="Disordered" evidence="1">
    <location>
        <begin position="142"/>
        <end position="163"/>
    </location>
</feature>
<gene>
    <name evidence="2" type="ORF">SAMN06295973_1333</name>
</gene>
<feature type="compositionally biased region" description="Basic and acidic residues" evidence="1">
    <location>
        <begin position="210"/>
        <end position="220"/>
    </location>
</feature>
<keyword evidence="3" id="KW-1185">Reference proteome</keyword>
<feature type="region of interest" description="Disordered" evidence="1">
    <location>
        <begin position="34"/>
        <end position="53"/>
    </location>
</feature>
<dbReference type="EMBL" id="FUZO01000001">
    <property type="protein sequence ID" value="SKC48571.1"/>
    <property type="molecule type" value="Genomic_DNA"/>
</dbReference>
<feature type="compositionally biased region" description="Low complexity" evidence="1">
    <location>
        <begin position="147"/>
        <end position="161"/>
    </location>
</feature>
<dbReference type="Proteomes" id="UP000190827">
    <property type="component" value="Unassembled WGS sequence"/>
</dbReference>
<comment type="caution">
    <text evidence="2">The sequence shown here is derived from an EMBL/GenBank/DDBJ whole genome shotgun (WGS) entry which is preliminary data.</text>
</comment>
<evidence type="ECO:0000256" key="1">
    <source>
        <dbReference type="SAM" id="MobiDB-lite"/>
    </source>
</evidence>